<keyword evidence="1" id="KW-0812">Transmembrane</keyword>
<evidence type="ECO:0000256" key="1">
    <source>
        <dbReference type="SAM" id="Phobius"/>
    </source>
</evidence>
<dbReference type="RefSeq" id="WP_142529377.1">
    <property type="nucleotide sequence ID" value="NZ_CBCSJO010000008.1"/>
</dbReference>
<keyword evidence="1" id="KW-0472">Membrane</keyword>
<dbReference type="Proteomes" id="UP000320300">
    <property type="component" value="Unassembled WGS sequence"/>
</dbReference>
<accession>A0A521EMF2</accession>
<feature type="transmembrane region" description="Helical" evidence="1">
    <location>
        <begin position="55"/>
        <end position="81"/>
    </location>
</feature>
<keyword evidence="1" id="KW-1133">Transmembrane helix</keyword>
<dbReference type="AlphaFoldDB" id="A0A521EMF2"/>
<gene>
    <name evidence="2" type="ORF">SAMN06265348_108237</name>
</gene>
<dbReference type="OrthoDB" id="767295at2"/>
<name>A0A521EMF2_9SPHI</name>
<dbReference type="EMBL" id="FXTN01000008">
    <property type="protein sequence ID" value="SMO84290.1"/>
    <property type="molecule type" value="Genomic_DNA"/>
</dbReference>
<feature type="transmembrane region" description="Helical" evidence="1">
    <location>
        <begin position="87"/>
        <end position="112"/>
    </location>
</feature>
<reference evidence="2 3" key="1">
    <citation type="submission" date="2017-05" db="EMBL/GenBank/DDBJ databases">
        <authorList>
            <person name="Varghese N."/>
            <person name="Submissions S."/>
        </authorList>
    </citation>
    <scope>NUCLEOTIDE SEQUENCE [LARGE SCALE GENOMIC DNA]</scope>
    <source>
        <strain evidence="2 3">DSM 19036</strain>
    </source>
</reference>
<evidence type="ECO:0000313" key="3">
    <source>
        <dbReference type="Proteomes" id="UP000320300"/>
    </source>
</evidence>
<feature type="transmembrane region" description="Helical" evidence="1">
    <location>
        <begin position="20"/>
        <end position="43"/>
    </location>
</feature>
<organism evidence="2 3">
    <name type="scientific">Pedobacter westerhofensis</name>
    <dbReference type="NCBI Taxonomy" id="425512"/>
    <lineage>
        <taxon>Bacteria</taxon>
        <taxon>Pseudomonadati</taxon>
        <taxon>Bacteroidota</taxon>
        <taxon>Sphingobacteriia</taxon>
        <taxon>Sphingobacteriales</taxon>
        <taxon>Sphingobacteriaceae</taxon>
        <taxon>Pedobacter</taxon>
    </lineage>
</organism>
<keyword evidence="3" id="KW-1185">Reference proteome</keyword>
<protein>
    <submittedName>
        <fullName evidence="2">Uncharacterized protein</fullName>
    </submittedName>
</protein>
<proteinExistence type="predicted"/>
<evidence type="ECO:0000313" key="2">
    <source>
        <dbReference type="EMBL" id="SMO84290.1"/>
    </source>
</evidence>
<sequence length="123" mass="13946">MLRTLSYLNLTGAVCYFLAYLQNGSGFVITGLLAAVVFQWLVLRSQERGQSGWSILHWLFAVLTLVFALYLGYGAFFLLLGAMEYQYYPLGTLLLTGSGFILMLSLLFHVFLSWRENLAKKDE</sequence>